<keyword evidence="8 10" id="KW-0472">Membrane</keyword>
<feature type="transmembrane region" description="Helical" evidence="10">
    <location>
        <begin position="222"/>
        <end position="243"/>
    </location>
</feature>
<keyword evidence="6 10" id="KW-1133">Transmembrane helix</keyword>
<keyword evidence="3" id="KW-0050">Antiport</keyword>
<dbReference type="GO" id="GO:0005886">
    <property type="term" value="C:plasma membrane"/>
    <property type="evidence" value="ECO:0007669"/>
    <property type="project" value="UniProtKB-SubCell"/>
</dbReference>
<evidence type="ECO:0000256" key="9">
    <source>
        <dbReference type="ARBA" id="ARBA00031636"/>
    </source>
</evidence>
<dbReference type="AlphaFoldDB" id="J9FJ88"/>
<feature type="transmembrane region" description="Helical" evidence="10">
    <location>
        <begin position="65"/>
        <end position="91"/>
    </location>
</feature>
<evidence type="ECO:0000256" key="3">
    <source>
        <dbReference type="ARBA" id="ARBA00022449"/>
    </source>
</evidence>
<organism evidence="11">
    <name type="scientific">gut metagenome</name>
    <dbReference type="NCBI Taxonomy" id="749906"/>
    <lineage>
        <taxon>unclassified sequences</taxon>
        <taxon>metagenomes</taxon>
        <taxon>organismal metagenomes</taxon>
    </lineage>
</organism>
<protein>
    <recommendedName>
        <fullName evidence="9">Multidrug-efflux transporter</fullName>
    </recommendedName>
</protein>
<dbReference type="CDD" id="cd13131">
    <property type="entry name" value="MATE_NorM_like"/>
    <property type="match status" value="1"/>
</dbReference>
<feature type="transmembrane region" description="Helical" evidence="10">
    <location>
        <begin position="136"/>
        <end position="159"/>
    </location>
</feature>
<evidence type="ECO:0000256" key="10">
    <source>
        <dbReference type="SAM" id="Phobius"/>
    </source>
</evidence>
<dbReference type="EMBL" id="AMCI01006072">
    <property type="protein sequence ID" value="EJW94976.1"/>
    <property type="molecule type" value="Genomic_DNA"/>
</dbReference>
<feature type="transmembrane region" description="Helical" evidence="10">
    <location>
        <begin position="263"/>
        <end position="282"/>
    </location>
</feature>
<dbReference type="GO" id="GO:0042910">
    <property type="term" value="F:xenobiotic transmembrane transporter activity"/>
    <property type="evidence" value="ECO:0007669"/>
    <property type="project" value="InterPro"/>
</dbReference>
<name>J9FJ88_9ZZZZ</name>
<dbReference type="NCBIfam" id="TIGR00797">
    <property type="entry name" value="matE"/>
    <property type="match status" value="1"/>
</dbReference>
<dbReference type="PANTHER" id="PTHR43298">
    <property type="entry name" value="MULTIDRUG RESISTANCE PROTEIN NORM-RELATED"/>
    <property type="match status" value="1"/>
</dbReference>
<evidence type="ECO:0000256" key="4">
    <source>
        <dbReference type="ARBA" id="ARBA00022475"/>
    </source>
</evidence>
<dbReference type="InterPro" id="IPR002528">
    <property type="entry name" value="MATE_fam"/>
</dbReference>
<feature type="transmembrane region" description="Helical" evidence="10">
    <location>
        <begin position="103"/>
        <end position="124"/>
    </location>
</feature>
<feature type="transmembrane region" description="Helical" evidence="10">
    <location>
        <begin position="165"/>
        <end position="191"/>
    </location>
</feature>
<dbReference type="GO" id="GO:0015297">
    <property type="term" value="F:antiporter activity"/>
    <property type="evidence" value="ECO:0007669"/>
    <property type="project" value="UniProtKB-KW"/>
</dbReference>
<dbReference type="InterPro" id="IPR050222">
    <property type="entry name" value="MATE_MdtK"/>
</dbReference>
<reference evidence="11" key="1">
    <citation type="journal article" date="2012" name="PLoS ONE">
        <title>Gene sets for utilization of primary and secondary nutrition supplies in the distal gut of endangered iberian lynx.</title>
        <authorList>
            <person name="Alcaide M."/>
            <person name="Messina E."/>
            <person name="Richter M."/>
            <person name="Bargiela R."/>
            <person name="Peplies J."/>
            <person name="Huws S.A."/>
            <person name="Newbold C.J."/>
            <person name="Golyshin P.N."/>
            <person name="Simon M.A."/>
            <person name="Lopez G."/>
            <person name="Yakimov M.M."/>
            <person name="Ferrer M."/>
        </authorList>
    </citation>
    <scope>NUCLEOTIDE SEQUENCE</scope>
</reference>
<sequence length="423" mass="46584">MGVIIMGFADTMMVGRYSTDALAAASFVNSVMNLITFLLMGYSYGLTPLVSSLFGQGKRQEAGGVLKQALACNLLFALFLMAIMATGYFFLDRMGQPSQLLPLIRPYYLVILVSLFFVALYNALRQFTDGITDTSTAMWALLTGNVFNIVGNYFLIYGIGPFPELGLVGAGLSTLFSRILVPVILLAVLLYRKRYAIYRQGIRLTSLRGSEMRYINRQSLPISLQMGMESGSFTFSGIMAGWLSKADLATFQVMVTVGTLGFLFYYSFGAGLSIRIAAFYGQRDWTQVRLATRAGCHILLAMAACSSLIFLLFGEQLIHLFTSDALVLVLAVSLIPPLILYQLGDAMQICFANALRGTSHVMSMMWIAFISYIVVNIPAGYLFAFPMKMGSYGLFLAFSCGLFVAAGLFCYHYRKVMRQVQAG</sequence>
<evidence type="ECO:0000256" key="8">
    <source>
        <dbReference type="ARBA" id="ARBA00023136"/>
    </source>
</evidence>
<feature type="transmembrane region" description="Helical" evidence="10">
    <location>
        <begin position="325"/>
        <end position="343"/>
    </location>
</feature>
<dbReference type="InterPro" id="IPR048279">
    <property type="entry name" value="MdtK-like"/>
</dbReference>
<dbReference type="GO" id="GO:0006811">
    <property type="term" value="P:monoatomic ion transport"/>
    <property type="evidence" value="ECO:0007669"/>
    <property type="project" value="UniProtKB-KW"/>
</dbReference>
<accession>J9FJ88</accession>
<evidence type="ECO:0000256" key="2">
    <source>
        <dbReference type="ARBA" id="ARBA00022448"/>
    </source>
</evidence>
<keyword evidence="2" id="KW-0813">Transport</keyword>
<feature type="transmembrane region" description="Helical" evidence="10">
    <location>
        <begin position="294"/>
        <end position="313"/>
    </location>
</feature>
<keyword evidence="5 10" id="KW-0812">Transmembrane</keyword>
<comment type="caution">
    <text evidence="11">The sequence shown here is derived from an EMBL/GenBank/DDBJ whole genome shotgun (WGS) entry which is preliminary data.</text>
</comment>
<evidence type="ECO:0000256" key="6">
    <source>
        <dbReference type="ARBA" id="ARBA00022989"/>
    </source>
</evidence>
<keyword evidence="4" id="KW-1003">Cell membrane</keyword>
<comment type="subcellular location">
    <subcellularLocation>
        <location evidence="1">Cell membrane</location>
        <topology evidence="1">Multi-pass membrane protein</topology>
    </subcellularLocation>
</comment>
<dbReference type="PIRSF" id="PIRSF006603">
    <property type="entry name" value="DinF"/>
    <property type="match status" value="1"/>
</dbReference>
<gene>
    <name evidence="11" type="ORF">EVA_16913</name>
</gene>
<evidence type="ECO:0000256" key="1">
    <source>
        <dbReference type="ARBA" id="ARBA00004651"/>
    </source>
</evidence>
<evidence type="ECO:0000313" key="11">
    <source>
        <dbReference type="EMBL" id="EJW94976.1"/>
    </source>
</evidence>
<evidence type="ECO:0000256" key="7">
    <source>
        <dbReference type="ARBA" id="ARBA00023065"/>
    </source>
</evidence>
<dbReference type="Pfam" id="PF01554">
    <property type="entry name" value="MatE"/>
    <property type="match status" value="2"/>
</dbReference>
<evidence type="ECO:0000256" key="5">
    <source>
        <dbReference type="ARBA" id="ARBA00022692"/>
    </source>
</evidence>
<keyword evidence="7" id="KW-0406">Ion transport</keyword>
<feature type="transmembrane region" description="Helical" evidence="10">
    <location>
        <begin position="390"/>
        <end position="411"/>
    </location>
</feature>
<feature type="transmembrane region" description="Helical" evidence="10">
    <location>
        <begin position="364"/>
        <end position="384"/>
    </location>
</feature>
<dbReference type="PANTHER" id="PTHR43298:SF2">
    <property type="entry name" value="FMN_FAD EXPORTER YEEO-RELATED"/>
    <property type="match status" value="1"/>
</dbReference>
<proteinExistence type="predicted"/>